<dbReference type="InterPro" id="IPR001447">
    <property type="entry name" value="Arylamine_N-AcTrfase"/>
</dbReference>
<dbReference type="EMBL" id="KQ085899">
    <property type="protein sequence ID" value="KLO17974.1"/>
    <property type="molecule type" value="Genomic_DNA"/>
</dbReference>
<dbReference type="Pfam" id="PF00797">
    <property type="entry name" value="Acetyltransf_2"/>
    <property type="match status" value="1"/>
</dbReference>
<dbReference type="PANTHER" id="PTHR11786:SF0">
    <property type="entry name" value="ARYLAMINE N-ACETYLTRANSFERASE 4-RELATED"/>
    <property type="match status" value="1"/>
</dbReference>
<protein>
    <submittedName>
        <fullName evidence="2">Cysteine proteinase</fullName>
    </submittedName>
</protein>
<proteinExistence type="inferred from homology"/>
<gene>
    <name evidence="2" type="ORF">SCHPADRAFT_820634</name>
</gene>
<accession>A0A0H2S1W5</accession>
<keyword evidence="3" id="KW-1185">Reference proteome</keyword>
<dbReference type="Gene3D" id="3.30.2140.20">
    <property type="match status" value="1"/>
</dbReference>
<dbReference type="AlphaFoldDB" id="A0A0H2S1W5"/>
<dbReference type="PANTHER" id="PTHR11786">
    <property type="entry name" value="N-HYDROXYARYLAMINE O-ACETYLTRANSFERASE"/>
    <property type="match status" value="1"/>
</dbReference>
<name>A0A0H2S1W5_9AGAM</name>
<dbReference type="STRING" id="27342.A0A0H2S1W5"/>
<sequence>MESRIKSEPSEYSAAQIHDYLCHISFPNPPSIRDIEEKSFECTVENLRTMTRLNRLTFPFENTAMHYSPEHVIHTSPQEVFDWMVTKNRGYGSHCCGLGILVLGVLRGLGYRAYPSLGQWNAALAQPEGYVPAPRAHMFLFVQTDLSPETFIVDCGGGPTGPVGTMILRDGEVLSGTAPPEEFRIVHRPPLEPPPANETNFEWMMEMRCGSFMPTWRVLFRFSFEPASTEEIESMNRFLTQRKESKMFWNDVFCVSYFFVDKTVKMSDPAAMEAHLGKLVLTGGKVSRRIGDNIEMLKEVKTERERVQALEEYFGVVIDEEDVVNIAGRFPQLPFDLTDDIPTNGTALGLYTPSESVQKLPDDSNSANAR</sequence>
<dbReference type="SUPFAM" id="SSF54001">
    <property type="entry name" value="Cysteine proteinases"/>
    <property type="match status" value="1"/>
</dbReference>
<evidence type="ECO:0000313" key="3">
    <source>
        <dbReference type="Proteomes" id="UP000053477"/>
    </source>
</evidence>
<evidence type="ECO:0000256" key="1">
    <source>
        <dbReference type="ARBA" id="ARBA00006547"/>
    </source>
</evidence>
<dbReference type="Proteomes" id="UP000053477">
    <property type="component" value="Unassembled WGS sequence"/>
</dbReference>
<evidence type="ECO:0000313" key="2">
    <source>
        <dbReference type="EMBL" id="KLO17974.1"/>
    </source>
</evidence>
<dbReference type="InterPro" id="IPR053710">
    <property type="entry name" value="Arylamine_NAT_domain_sf"/>
</dbReference>
<organism evidence="2 3">
    <name type="scientific">Schizopora paradoxa</name>
    <dbReference type="NCBI Taxonomy" id="27342"/>
    <lineage>
        <taxon>Eukaryota</taxon>
        <taxon>Fungi</taxon>
        <taxon>Dikarya</taxon>
        <taxon>Basidiomycota</taxon>
        <taxon>Agaricomycotina</taxon>
        <taxon>Agaricomycetes</taxon>
        <taxon>Hymenochaetales</taxon>
        <taxon>Schizoporaceae</taxon>
        <taxon>Schizopora</taxon>
    </lineage>
</organism>
<dbReference type="InParanoid" id="A0A0H2S1W5"/>
<dbReference type="OrthoDB" id="10260017at2759"/>
<comment type="similarity">
    <text evidence="1">Belongs to the arylamine N-acetyltransferase family.</text>
</comment>
<dbReference type="InterPro" id="IPR038765">
    <property type="entry name" value="Papain-like_cys_pep_sf"/>
</dbReference>
<dbReference type="GO" id="GO:0016407">
    <property type="term" value="F:acetyltransferase activity"/>
    <property type="evidence" value="ECO:0007669"/>
    <property type="project" value="InterPro"/>
</dbReference>
<reference evidence="2 3" key="1">
    <citation type="submission" date="2015-04" db="EMBL/GenBank/DDBJ databases">
        <title>Complete genome sequence of Schizopora paradoxa KUC8140, a cosmopolitan wood degrader in East Asia.</title>
        <authorList>
            <consortium name="DOE Joint Genome Institute"/>
            <person name="Min B."/>
            <person name="Park H."/>
            <person name="Jang Y."/>
            <person name="Kim J.-J."/>
            <person name="Kim K.H."/>
            <person name="Pangilinan J."/>
            <person name="Lipzen A."/>
            <person name="Riley R."/>
            <person name="Grigoriev I.V."/>
            <person name="Spatafora J.W."/>
            <person name="Choi I.-G."/>
        </authorList>
    </citation>
    <scope>NUCLEOTIDE SEQUENCE [LARGE SCALE GENOMIC DNA]</scope>
    <source>
        <strain evidence="2 3">KUC8140</strain>
    </source>
</reference>